<dbReference type="PROSITE" id="PS51257">
    <property type="entry name" value="PROKAR_LIPOPROTEIN"/>
    <property type="match status" value="1"/>
</dbReference>
<evidence type="ECO:0000313" key="2">
    <source>
        <dbReference type="EMBL" id="TYB40903.1"/>
    </source>
</evidence>
<proteinExistence type="predicted"/>
<dbReference type="SUPFAM" id="SSF50939">
    <property type="entry name" value="Sialidases"/>
    <property type="match status" value="1"/>
</dbReference>
<dbReference type="RefSeq" id="WP_067899949.1">
    <property type="nucleotide sequence ID" value="NZ_VSFG01000012.1"/>
</dbReference>
<dbReference type="Gene3D" id="2.120.10.10">
    <property type="match status" value="1"/>
</dbReference>
<sequence length="411" mass="42994">MRALAAALATVVAIAGCAATEAGTRPHRPAHRPAAAAFAPFPEHLVDDRQAMYPRLVRLRDGRIVLGVATGAGGGLTDTARFYESADGGRTFRTLSEIHDPAAAGGRGACCGSLLELPRAVGAQPAGTLLWAGTAGMKNDAPERLPELRVWRSGDGGRTWSYLSSCATADAGTPWDRGLWEPELSLDARGRLVCYYSDETRPGHDQVIMEALSLDGGATWGSRTPVVALRGRGDRPGMPVVRRLPDGSYFMAYEICGPYAKCGVRYRRSPDGWAWGDPAAPGAAARTSDGRGLYHAPTVARVPGGGPAGTVLLIGGIVRDARGRLARDASGSTVFAANAGGAGLDWRVEPAPVRVSFPAEPEQSDVVCANYSSALLPAEDGKGLLEVATKRGKDGICRAYAGASLRPQPGR</sequence>
<feature type="chain" id="PRO_5022897036" evidence="1">
    <location>
        <begin position="19"/>
        <end position="411"/>
    </location>
</feature>
<dbReference type="CDD" id="cd15482">
    <property type="entry name" value="Sialidase_non-viral"/>
    <property type="match status" value="1"/>
</dbReference>
<dbReference type="STRING" id="1220554.GCA_001552135_06351"/>
<dbReference type="EMBL" id="VSFG01000012">
    <property type="protein sequence ID" value="TYB40903.1"/>
    <property type="molecule type" value="Genomic_DNA"/>
</dbReference>
<evidence type="ECO:0000256" key="1">
    <source>
        <dbReference type="SAM" id="SignalP"/>
    </source>
</evidence>
<keyword evidence="1" id="KW-0732">Signal</keyword>
<evidence type="ECO:0000313" key="3">
    <source>
        <dbReference type="Proteomes" id="UP000323380"/>
    </source>
</evidence>
<keyword evidence="3" id="KW-1185">Reference proteome</keyword>
<feature type="signal peptide" evidence="1">
    <location>
        <begin position="1"/>
        <end position="18"/>
    </location>
</feature>
<dbReference type="InterPro" id="IPR036278">
    <property type="entry name" value="Sialidase_sf"/>
</dbReference>
<comment type="caution">
    <text evidence="2">The sequence shown here is derived from an EMBL/GenBank/DDBJ whole genome shotgun (WGS) entry which is preliminary data.</text>
</comment>
<accession>A0A5D0N912</accession>
<dbReference type="AlphaFoldDB" id="A0A5D0N912"/>
<dbReference type="Proteomes" id="UP000323380">
    <property type="component" value="Unassembled WGS sequence"/>
</dbReference>
<dbReference type="PANTHER" id="PTHR38792:SF3">
    <property type="entry name" value="BNR_ASP-BOX REPEAT DOMAIN PROTEIN (AFU_ORTHOLOGUE AFUA_7G06430)-RELATED"/>
    <property type="match status" value="1"/>
</dbReference>
<protein>
    <submittedName>
        <fullName evidence="2">Exo-alpha-sialidase</fullName>
    </submittedName>
</protein>
<reference evidence="2 3" key="1">
    <citation type="submission" date="2019-08" db="EMBL/GenBank/DDBJ databases">
        <title>Actinomadura sp. nov. CYP1-5 isolated from mountain soil.</title>
        <authorList>
            <person name="Songsumanus A."/>
            <person name="Kuncharoen N."/>
            <person name="Kudo T."/>
            <person name="Yuki M."/>
            <person name="Igarashi Y."/>
            <person name="Tanasupawat S."/>
        </authorList>
    </citation>
    <scope>NUCLEOTIDE SEQUENCE [LARGE SCALE GENOMIC DNA]</scope>
    <source>
        <strain evidence="2 3">JCM 14158</strain>
    </source>
</reference>
<dbReference type="PANTHER" id="PTHR38792">
    <property type="entry name" value="BNR/ASP-BOX REPEAT DOMAIN PROTEIN (AFU_ORTHOLOGUE AFUA_7G06430)-RELATED"/>
    <property type="match status" value="1"/>
</dbReference>
<gene>
    <name evidence="2" type="ORF">FXF69_38510</name>
</gene>
<organism evidence="2 3">
    <name type="scientific">Actinomadura chibensis</name>
    <dbReference type="NCBI Taxonomy" id="392828"/>
    <lineage>
        <taxon>Bacteria</taxon>
        <taxon>Bacillati</taxon>
        <taxon>Actinomycetota</taxon>
        <taxon>Actinomycetes</taxon>
        <taxon>Streptosporangiales</taxon>
        <taxon>Thermomonosporaceae</taxon>
        <taxon>Actinomadura</taxon>
    </lineage>
</organism>
<name>A0A5D0N912_9ACTN</name>